<organism evidence="1 2">
    <name type="scientific">Flavonifractor plautii</name>
    <name type="common">Fusobacterium plautii</name>
    <dbReference type="NCBI Taxonomy" id="292800"/>
    <lineage>
        <taxon>Bacteria</taxon>
        <taxon>Bacillati</taxon>
        <taxon>Bacillota</taxon>
        <taxon>Clostridia</taxon>
        <taxon>Eubacteriales</taxon>
        <taxon>Oscillospiraceae</taxon>
        <taxon>Flavonifractor</taxon>
    </lineage>
</organism>
<dbReference type="Proteomes" id="UP001211173">
    <property type="component" value="Unassembled WGS sequence"/>
</dbReference>
<evidence type="ECO:0000313" key="2">
    <source>
        <dbReference type="Proteomes" id="UP001211173"/>
    </source>
</evidence>
<dbReference type="PANTHER" id="PTHR33747">
    <property type="entry name" value="UPF0225 PROTEIN SCO1677"/>
    <property type="match status" value="1"/>
</dbReference>
<dbReference type="InterPro" id="IPR004027">
    <property type="entry name" value="SEC_C_motif"/>
</dbReference>
<dbReference type="Gene3D" id="3.10.450.50">
    <property type="match status" value="1"/>
</dbReference>
<sequence length="330" mass="37520">MNLKPSTVCVSLPEVYSRRKLNALYREIPLKDTTSRLLRKYFNAMANLYGIIPLRKAYEIISAQCRHPVSKEEFLSFSEIARHECEEYCLLGADELYPGRKQTAPLDREIIDITLVDGDLNAYHEMRHSQGGKPYYIPDRAELLAFDDPFYCEPTPAADALLQFMERCLRLKHDRAAALLAEFVYAARCLDAGISEVMARLEGLGIHFRHRRDAERFCTLYQEFHNHMRLQCNRGYTPEELLSVHLPAARVPKSLSLGPNIKKALADGTMDAASLEKGLLDSPFHNERLRQSLLREITVSDGKTVHSVKVGRNDLCPCGSGQKYKKCCGR</sequence>
<comment type="caution">
    <text evidence="1">The sequence shown here is derived from an EMBL/GenBank/DDBJ whole genome shotgun (WGS) entry which is preliminary data.</text>
</comment>
<gene>
    <name evidence="1" type="ORF">PNE06_04080</name>
</gene>
<dbReference type="AlphaFoldDB" id="A0AAW6CGL5"/>
<name>A0AAW6CGL5_FLAPL</name>
<accession>A0AAW6CGL5</accession>
<dbReference type="Pfam" id="PF02810">
    <property type="entry name" value="SEC-C"/>
    <property type="match status" value="1"/>
</dbReference>
<dbReference type="PANTHER" id="PTHR33747:SF1">
    <property type="entry name" value="ADENYLATE CYCLASE-ASSOCIATED CAP C-TERMINAL DOMAIN-CONTAINING PROTEIN"/>
    <property type="match status" value="1"/>
</dbReference>
<dbReference type="EMBL" id="JAQLWV010000004">
    <property type="protein sequence ID" value="MDB7932245.1"/>
    <property type="molecule type" value="Genomic_DNA"/>
</dbReference>
<protein>
    <submittedName>
        <fullName evidence="1">SEC-C metal-binding domain-containing protein</fullName>
    </submittedName>
</protein>
<reference evidence="1" key="1">
    <citation type="submission" date="2023-01" db="EMBL/GenBank/DDBJ databases">
        <title>Human gut microbiome strain richness.</title>
        <authorList>
            <person name="Chen-Liaw A."/>
        </authorList>
    </citation>
    <scope>NUCLEOTIDE SEQUENCE</scope>
    <source>
        <strain evidence="1">1001287st1_F4_1001285I_161205</strain>
    </source>
</reference>
<dbReference type="SUPFAM" id="SSF103642">
    <property type="entry name" value="Sec-C motif"/>
    <property type="match status" value="1"/>
</dbReference>
<evidence type="ECO:0000313" key="1">
    <source>
        <dbReference type="EMBL" id="MDB7932245.1"/>
    </source>
</evidence>
<proteinExistence type="predicted"/>